<evidence type="ECO:0000256" key="6">
    <source>
        <dbReference type="ARBA" id="ARBA00022490"/>
    </source>
</evidence>
<evidence type="ECO:0000256" key="5">
    <source>
        <dbReference type="ARBA" id="ARBA00016403"/>
    </source>
</evidence>
<evidence type="ECO:0000256" key="3">
    <source>
        <dbReference type="ARBA" id="ARBA00007614"/>
    </source>
</evidence>
<protein>
    <recommendedName>
        <fullName evidence="5">Uridylate kinase</fullName>
        <ecNumber evidence="4">2.7.4.22</ecNumber>
    </recommendedName>
    <alternativeName>
        <fullName evidence="12">Uridine monophosphate kinase</fullName>
    </alternativeName>
</protein>
<keyword evidence="9 15" id="KW-0418">Kinase</keyword>
<reference evidence="15 16" key="1">
    <citation type="journal article" date="2015" name="Nature">
        <title>rRNA introns, odd ribosomes, and small enigmatic genomes across a large radiation of phyla.</title>
        <authorList>
            <person name="Brown C.T."/>
            <person name="Hug L.A."/>
            <person name="Thomas B.C."/>
            <person name="Sharon I."/>
            <person name="Castelle C.J."/>
            <person name="Singh A."/>
            <person name="Wilkins M.J."/>
            <person name="Williams K.H."/>
            <person name="Banfield J.F."/>
        </authorList>
    </citation>
    <scope>NUCLEOTIDE SEQUENCE [LARGE SCALE GENOMIC DNA]</scope>
</reference>
<organism evidence="15 16">
    <name type="scientific">Candidatus Magasanikbacteria bacterium GW2011_GWA2_42_32</name>
    <dbReference type="NCBI Taxonomy" id="1619039"/>
    <lineage>
        <taxon>Bacteria</taxon>
        <taxon>Candidatus Magasanikiibacteriota</taxon>
    </lineage>
</organism>
<keyword evidence="8" id="KW-0547">Nucleotide-binding</keyword>
<evidence type="ECO:0000259" key="14">
    <source>
        <dbReference type="Pfam" id="PF00696"/>
    </source>
</evidence>
<dbReference type="PANTHER" id="PTHR42833:SF4">
    <property type="entry name" value="URIDYLATE KINASE PUMPKIN, CHLOROPLASTIC"/>
    <property type="match status" value="1"/>
</dbReference>
<dbReference type="GO" id="GO:0044210">
    <property type="term" value="P:'de novo' CTP biosynthetic process"/>
    <property type="evidence" value="ECO:0007669"/>
    <property type="project" value="UniProtKB-UniPathway"/>
</dbReference>
<comment type="catalytic activity">
    <reaction evidence="13">
        <text>UMP + ATP = UDP + ADP</text>
        <dbReference type="Rhea" id="RHEA:24400"/>
        <dbReference type="ChEBI" id="CHEBI:30616"/>
        <dbReference type="ChEBI" id="CHEBI:57865"/>
        <dbReference type="ChEBI" id="CHEBI:58223"/>
        <dbReference type="ChEBI" id="CHEBI:456216"/>
        <dbReference type="EC" id="2.7.4.22"/>
    </reaction>
</comment>
<sequence>MPRKIIVLSLGGSLIIPKEGFNLEFLQGFKKLILDFLKKECRFIIVCGGGQTARNYQKVAYDLGDLETDDIDWIGIHSTRLNAHLMRTIFRDVAHPAVIKDPTKKIKWTEKILIAAGWKPGWSTDYDAVKLAELYGAKTVINLSNTEYVYNKDPRKFSDAVKFEKISWSDYRKIVGDVWEPGANWPFDPVASREAQKIGAKVVVMNGLNLKEVVKAILNKPFKGTIIT</sequence>
<dbReference type="PANTHER" id="PTHR42833">
    <property type="entry name" value="URIDYLATE KINASE"/>
    <property type="match status" value="1"/>
</dbReference>
<comment type="caution">
    <text evidence="15">The sequence shown here is derived from an EMBL/GenBank/DDBJ whole genome shotgun (WGS) entry which is preliminary data.</text>
</comment>
<dbReference type="Proteomes" id="UP000034837">
    <property type="component" value="Unassembled WGS sequence"/>
</dbReference>
<name>A0A0G1CE52_9BACT</name>
<proteinExistence type="inferred from homology"/>
<evidence type="ECO:0000256" key="9">
    <source>
        <dbReference type="ARBA" id="ARBA00022777"/>
    </source>
</evidence>
<comment type="subcellular location">
    <subcellularLocation>
        <location evidence="1">Cytoplasm</location>
    </subcellularLocation>
</comment>
<evidence type="ECO:0000256" key="8">
    <source>
        <dbReference type="ARBA" id="ARBA00022741"/>
    </source>
</evidence>
<dbReference type="Gene3D" id="3.40.1160.10">
    <property type="entry name" value="Acetylglutamate kinase-like"/>
    <property type="match status" value="1"/>
</dbReference>
<dbReference type="EMBL" id="LCDO01000004">
    <property type="protein sequence ID" value="KKS56971.1"/>
    <property type="molecule type" value="Genomic_DNA"/>
</dbReference>
<dbReference type="Pfam" id="PF00696">
    <property type="entry name" value="AA_kinase"/>
    <property type="match status" value="1"/>
</dbReference>
<evidence type="ECO:0000256" key="11">
    <source>
        <dbReference type="ARBA" id="ARBA00022975"/>
    </source>
</evidence>
<dbReference type="InterPro" id="IPR011817">
    <property type="entry name" value="Uridylate_kinase"/>
</dbReference>
<evidence type="ECO:0000256" key="4">
    <source>
        <dbReference type="ARBA" id="ARBA00012899"/>
    </source>
</evidence>
<dbReference type="InterPro" id="IPR011818">
    <property type="entry name" value="Uridylate_kinase_arch/spir"/>
</dbReference>
<evidence type="ECO:0000256" key="13">
    <source>
        <dbReference type="ARBA" id="ARBA00047767"/>
    </source>
</evidence>
<evidence type="ECO:0000256" key="2">
    <source>
        <dbReference type="ARBA" id="ARBA00004791"/>
    </source>
</evidence>
<comment type="similarity">
    <text evidence="3">Belongs to the UMP kinase family.</text>
</comment>
<dbReference type="EC" id="2.7.4.22" evidence="4"/>
<dbReference type="GO" id="GO:0005524">
    <property type="term" value="F:ATP binding"/>
    <property type="evidence" value="ECO:0007669"/>
    <property type="project" value="UniProtKB-KW"/>
</dbReference>
<evidence type="ECO:0000313" key="15">
    <source>
        <dbReference type="EMBL" id="KKS56971.1"/>
    </source>
</evidence>
<evidence type="ECO:0000256" key="12">
    <source>
        <dbReference type="ARBA" id="ARBA00032092"/>
    </source>
</evidence>
<keyword evidence="7" id="KW-0808">Transferase</keyword>
<keyword evidence="11" id="KW-0665">Pyrimidine biosynthesis</keyword>
<dbReference type="SUPFAM" id="SSF53633">
    <property type="entry name" value="Carbamate kinase-like"/>
    <property type="match status" value="1"/>
</dbReference>
<evidence type="ECO:0000313" key="16">
    <source>
        <dbReference type="Proteomes" id="UP000034837"/>
    </source>
</evidence>
<dbReference type="InterPro" id="IPR001048">
    <property type="entry name" value="Asp/Glu/Uridylate_kinase"/>
</dbReference>
<keyword evidence="6" id="KW-0963">Cytoplasm</keyword>
<dbReference type="InterPro" id="IPR036393">
    <property type="entry name" value="AceGlu_kinase-like_sf"/>
</dbReference>
<dbReference type="GO" id="GO:0006225">
    <property type="term" value="P:UDP biosynthetic process"/>
    <property type="evidence" value="ECO:0007669"/>
    <property type="project" value="TreeGrafter"/>
</dbReference>
<dbReference type="UniPathway" id="UPA00159">
    <property type="reaction ID" value="UER00275"/>
</dbReference>
<evidence type="ECO:0000256" key="10">
    <source>
        <dbReference type="ARBA" id="ARBA00022840"/>
    </source>
</evidence>
<gene>
    <name evidence="15" type="ORF">UV20_C0004G0067</name>
</gene>
<keyword evidence="10" id="KW-0067">ATP-binding</keyword>
<accession>A0A0G1CE52</accession>
<evidence type="ECO:0000256" key="7">
    <source>
        <dbReference type="ARBA" id="ARBA00022679"/>
    </source>
</evidence>
<evidence type="ECO:0000256" key="1">
    <source>
        <dbReference type="ARBA" id="ARBA00004496"/>
    </source>
</evidence>
<dbReference type="PIRSF" id="PIRSF005650">
    <property type="entry name" value="Uridylate_kin"/>
    <property type="match status" value="1"/>
</dbReference>
<feature type="domain" description="Aspartate/glutamate/uridylate kinase" evidence="14">
    <location>
        <begin position="4"/>
        <end position="206"/>
    </location>
</feature>
<comment type="pathway">
    <text evidence="2">Pyrimidine metabolism; CTP biosynthesis via de novo pathway; UDP from UMP (UMPK route): step 1/1.</text>
</comment>
<dbReference type="NCBIfam" id="TIGR02076">
    <property type="entry name" value="pyrH_arch"/>
    <property type="match status" value="1"/>
</dbReference>
<dbReference type="AlphaFoldDB" id="A0A0G1CE52"/>
<dbReference type="GO" id="GO:0005737">
    <property type="term" value="C:cytoplasm"/>
    <property type="evidence" value="ECO:0007669"/>
    <property type="project" value="UniProtKB-SubCell"/>
</dbReference>
<dbReference type="GO" id="GO:0033862">
    <property type="term" value="F:UMP kinase activity"/>
    <property type="evidence" value="ECO:0007669"/>
    <property type="project" value="UniProtKB-EC"/>
</dbReference>